<dbReference type="EMBL" id="VLTM01000155">
    <property type="protein sequence ID" value="KAA0147982.1"/>
    <property type="molecule type" value="Genomic_DNA"/>
</dbReference>
<protein>
    <recommendedName>
        <fullName evidence="5">NADH dehydrogenase [ubiquinone] 1 beta subcomplex subunit 7</fullName>
    </recommendedName>
</protein>
<keyword evidence="12" id="KW-1015">Disulfide bond</keyword>
<evidence type="ECO:0000313" key="16">
    <source>
        <dbReference type="EMBL" id="KAA0157417.1"/>
    </source>
</evidence>
<comment type="subcellular location">
    <subcellularLocation>
        <location evidence="3">Mitochondrion inner membrane</location>
        <topology evidence="3">Peripheral membrane protein</topology>
    </subcellularLocation>
    <subcellularLocation>
        <location evidence="2">Mitochondrion intermembrane space</location>
    </subcellularLocation>
</comment>
<dbReference type="EMBL" id="VLTO01000018">
    <property type="protein sequence ID" value="KAA0174861.1"/>
    <property type="molecule type" value="Genomic_DNA"/>
</dbReference>
<accession>A0A5A8C1W3</accession>
<evidence type="ECO:0000256" key="3">
    <source>
        <dbReference type="ARBA" id="ARBA00004637"/>
    </source>
</evidence>
<keyword evidence="6" id="KW-0813">Transport</keyword>
<keyword evidence="19" id="KW-1185">Reference proteome</keyword>
<evidence type="ECO:0000313" key="15">
    <source>
        <dbReference type="EMBL" id="KAA0147982.1"/>
    </source>
</evidence>
<evidence type="ECO:0000256" key="11">
    <source>
        <dbReference type="ARBA" id="ARBA00023136"/>
    </source>
</evidence>
<evidence type="ECO:0000313" key="21">
    <source>
        <dbReference type="Proteomes" id="UP000325113"/>
    </source>
</evidence>
<dbReference type="InterPro" id="IPR008698">
    <property type="entry name" value="NDUB7"/>
</dbReference>
<reference evidence="18 19" key="1">
    <citation type="submission" date="2019-07" db="EMBL/GenBank/DDBJ databases">
        <title>Genomes of Cafeteria roenbergensis.</title>
        <authorList>
            <person name="Fischer M.G."/>
            <person name="Hackl T."/>
            <person name="Roman M."/>
        </authorList>
    </citation>
    <scope>NUCLEOTIDE SEQUENCE [LARGE SCALE GENOMIC DNA]</scope>
    <source>
        <strain evidence="14 19">BVI</strain>
        <strain evidence="15 21">Cflag</strain>
        <strain evidence="17 18">E4-10P</strain>
        <strain evidence="16 20">RCC970-E3</strain>
    </source>
</reference>
<evidence type="ECO:0000313" key="20">
    <source>
        <dbReference type="Proteomes" id="UP000324907"/>
    </source>
</evidence>
<keyword evidence="10" id="KW-0496">Mitochondrion</keyword>
<dbReference type="Pfam" id="PF05676">
    <property type="entry name" value="NDUF_B7"/>
    <property type="match status" value="1"/>
</dbReference>
<keyword evidence="8" id="KW-0999">Mitochondrion inner membrane</keyword>
<sequence>MASFDDNTSVERRRGNAPRAKFSEERELKADPVWLKRERVQPILRDFCSHLMMPWQRCRAETRFASWKCGVEKHAWEECMEHEFARAMRQKLQGKL</sequence>
<evidence type="ECO:0000256" key="9">
    <source>
        <dbReference type="ARBA" id="ARBA00022982"/>
    </source>
</evidence>
<evidence type="ECO:0000256" key="10">
    <source>
        <dbReference type="ARBA" id="ARBA00023128"/>
    </source>
</evidence>
<keyword evidence="9" id="KW-0249">Electron transport</keyword>
<evidence type="ECO:0000256" key="4">
    <source>
        <dbReference type="ARBA" id="ARBA00008006"/>
    </source>
</evidence>
<comment type="function">
    <text evidence="1">Accessory subunit of the mitochondrial membrane respiratory chain NADH dehydrogenase (Complex I), that is believed not to be involved in catalysis. Complex I functions in the transfer of electrons from NADH to the respiratory chain. The immediate electron acceptor for the enzyme is believed to be ubiquinone.</text>
</comment>
<evidence type="ECO:0000256" key="6">
    <source>
        <dbReference type="ARBA" id="ARBA00022448"/>
    </source>
</evidence>
<dbReference type="EMBL" id="VLTL01000166">
    <property type="protein sequence ID" value="KAA0157417.1"/>
    <property type="molecule type" value="Genomic_DNA"/>
</dbReference>
<evidence type="ECO:0000256" key="7">
    <source>
        <dbReference type="ARBA" id="ARBA00022660"/>
    </source>
</evidence>
<gene>
    <name evidence="17" type="ORF">FNF27_03577</name>
    <name evidence="16" type="ORF">FNF28_06514</name>
    <name evidence="14" type="ORF">FNF29_08257</name>
    <name evidence="15" type="ORF">FNF31_07498</name>
</gene>
<evidence type="ECO:0000256" key="1">
    <source>
        <dbReference type="ARBA" id="ARBA00003195"/>
    </source>
</evidence>
<evidence type="ECO:0000313" key="18">
    <source>
        <dbReference type="Proteomes" id="UP000322899"/>
    </source>
</evidence>
<comment type="caution">
    <text evidence="14">The sequence shown here is derived from an EMBL/GenBank/DDBJ whole genome shotgun (WGS) entry which is preliminary data.</text>
</comment>
<proteinExistence type="inferred from homology"/>
<dbReference type="EMBL" id="VLTN01000101">
    <property type="protein sequence ID" value="KAA0146090.1"/>
    <property type="molecule type" value="Genomic_DNA"/>
</dbReference>
<evidence type="ECO:0000256" key="2">
    <source>
        <dbReference type="ARBA" id="ARBA00004569"/>
    </source>
</evidence>
<dbReference type="Proteomes" id="UP000323011">
    <property type="component" value="Unassembled WGS sequence"/>
</dbReference>
<comment type="similarity">
    <text evidence="4">Belongs to the complex I NDUFB7 subunit family.</text>
</comment>
<evidence type="ECO:0000256" key="5">
    <source>
        <dbReference type="ARBA" id="ARBA00018677"/>
    </source>
</evidence>
<dbReference type="AlphaFoldDB" id="A0A5A8C1W3"/>
<keyword evidence="7" id="KW-0679">Respiratory chain</keyword>
<dbReference type="GO" id="GO:0005758">
    <property type="term" value="C:mitochondrial intermembrane space"/>
    <property type="evidence" value="ECO:0007669"/>
    <property type="project" value="UniProtKB-SubCell"/>
</dbReference>
<keyword evidence="11" id="KW-0472">Membrane</keyword>
<organism evidence="14 19">
    <name type="scientific">Cafeteria roenbergensis</name>
    <name type="common">Marine flagellate</name>
    <dbReference type="NCBI Taxonomy" id="33653"/>
    <lineage>
        <taxon>Eukaryota</taxon>
        <taxon>Sar</taxon>
        <taxon>Stramenopiles</taxon>
        <taxon>Bigyra</taxon>
        <taxon>Opalozoa</taxon>
        <taxon>Bicosoecida</taxon>
        <taxon>Cafeteriaceae</taxon>
        <taxon>Cafeteria</taxon>
    </lineage>
</organism>
<dbReference type="PANTHER" id="PTHR20900">
    <property type="entry name" value="NADH:UBIQUINONE OXIDOREDUCTASE B18-LIKE SUBUNIT"/>
    <property type="match status" value="1"/>
</dbReference>
<dbReference type="PANTHER" id="PTHR20900:SF0">
    <property type="entry name" value="NADH DEHYDROGENASE [UBIQUINONE] 1 BETA SUBCOMPLEX SUBUNIT 7"/>
    <property type="match status" value="1"/>
</dbReference>
<dbReference type="Proteomes" id="UP000324907">
    <property type="component" value="Unassembled WGS sequence"/>
</dbReference>
<evidence type="ECO:0000256" key="13">
    <source>
        <dbReference type="SAM" id="MobiDB-lite"/>
    </source>
</evidence>
<evidence type="ECO:0000256" key="8">
    <source>
        <dbReference type="ARBA" id="ARBA00022792"/>
    </source>
</evidence>
<evidence type="ECO:0000256" key="12">
    <source>
        <dbReference type="ARBA" id="ARBA00023157"/>
    </source>
</evidence>
<feature type="region of interest" description="Disordered" evidence="13">
    <location>
        <begin position="1"/>
        <end position="27"/>
    </location>
</feature>
<name>A0A5A8C1W3_CAFRO</name>
<evidence type="ECO:0000313" key="19">
    <source>
        <dbReference type="Proteomes" id="UP000323011"/>
    </source>
</evidence>
<dbReference type="OrthoDB" id="268414at2759"/>
<dbReference type="GO" id="GO:0005743">
    <property type="term" value="C:mitochondrial inner membrane"/>
    <property type="evidence" value="ECO:0007669"/>
    <property type="project" value="UniProtKB-SubCell"/>
</dbReference>
<evidence type="ECO:0000313" key="14">
    <source>
        <dbReference type="EMBL" id="KAA0146090.1"/>
    </source>
</evidence>
<evidence type="ECO:0000313" key="17">
    <source>
        <dbReference type="EMBL" id="KAA0174861.1"/>
    </source>
</evidence>
<dbReference type="Proteomes" id="UP000325113">
    <property type="component" value="Unassembled WGS sequence"/>
</dbReference>
<dbReference type="Proteomes" id="UP000322899">
    <property type="component" value="Unassembled WGS sequence"/>
</dbReference>